<feature type="transmembrane region" description="Helical" evidence="1">
    <location>
        <begin position="99"/>
        <end position="118"/>
    </location>
</feature>
<proteinExistence type="predicted"/>
<dbReference type="AlphaFoldDB" id="J7WF52"/>
<reference evidence="3 4" key="1">
    <citation type="submission" date="2013-01" db="EMBL/GenBank/DDBJ databases">
        <title>The Genome Sequence of Bacillus cereus VD142.</title>
        <authorList>
            <consortium name="The Broad Institute Genome Sequencing Platform"/>
            <consortium name="The Broad Institute Genome Sequencing Center for Infectious Disease"/>
            <person name="Feldgarden M."/>
            <person name="Van der Auwera G.A."/>
            <person name="Mahillon J."/>
            <person name="Duprez V."/>
            <person name="Timmery S."/>
            <person name="Mattelet C."/>
            <person name="Dierick K."/>
            <person name="Sun M."/>
            <person name="Yu Z."/>
            <person name="Zhu L."/>
            <person name="Hu X."/>
            <person name="Shank E.B."/>
            <person name="Swiecicka I."/>
            <person name="Hansen B.M."/>
            <person name="Andrup L."/>
            <person name="Walker B."/>
            <person name="Young S.K."/>
            <person name="Zeng Q."/>
            <person name="Gargeya S."/>
            <person name="Fitzgerald M."/>
            <person name="Haas B."/>
            <person name="Abouelleil A."/>
            <person name="Alvarado L."/>
            <person name="Arachchi H.M."/>
            <person name="Berlin A.M."/>
            <person name="Chapman S.B."/>
            <person name="Dewar J."/>
            <person name="Goldberg J."/>
            <person name="Griggs A."/>
            <person name="Gujja S."/>
            <person name="Hansen M."/>
            <person name="Howarth C."/>
            <person name="Imamovic A."/>
            <person name="Larimer J."/>
            <person name="McCowan C."/>
            <person name="Murphy C."/>
            <person name="Neiman D."/>
            <person name="Pearson M."/>
            <person name="Priest M."/>
            <person name="Roberts A."/>
            <person name="Saif S."/>
            <person name="Shea T."/>
            <person name="Sisk P."/>
            <person name="Sykes S."/>
            <person name="Wortman J."/>
            <person name="Nusbaum C."/>
            <person name="Birren B."/>
        </authorList>
    </citation>
    <scope>NUCLEOTIDE SEQUENCE [LARGE SCALE GENOMIC DNA]</scope>
    <source>
        <strain evidence="3 4">VD142</strain>
    </source>
</reference>
<accession>J7WF52</accession>
<evidence type="ECO:0000313" key="4">
    <source>
        <dbReference type="Proteomes" id="UP000006969"/>
    </source>
</evidence>
<keyword evidence="1" id="KW-0472">Membrane</keyword>
<dbReference type="EMBL" id="AHCL02000025">
    <property type="protein sequence ID" value="EJP98800.2"/>
    <property type="molecule type" value="Genomic_DNA"/>
</dbReference>
<evidence type="ECO:0000313" key="3">
    <source>
        <dbReference type="EMBL" id="EJP98800.2"/>
    </source>
</evidence>
<comment type="caution">
    <text evidence="3">The sequence shown here is derived from an EMBL/GenBank/DDBJ whole genome shotgun (WGS) entry which is preliminary data.</text>
</comment>
<dbReference type="HOGENOM" id="CLU_1966111_0_0_9"/>
<evidence type="ECO:0000259" key="2">
    <source>
        <dbReference type="Pfam" id="PF13276"/>
    </source>
</evidence>
<keyword evidence="1" id="KW-0812">Transmembrane</keyword>
<protein>
    <recommendedName>
        <fullName evidence="2">HTH-like domain-containing protein</fullName>
    </recommendedName>
</protein>
<organism evidence="3 4">
    <name type="scientific">Bacillus cereus VD142</name>
    <dbReference type="NCBI Taxonomy" id="718224"/>
    <lineage>
        <taxon>Bacteria</taxon>
        <taxon>Bacillati</taxon>
        <taxon>Bacillota</taxon>
        <taxon>Bacilli</taxon>
        <taxon>Bacillales</taxon>
        <taxon>Bacillaceae</taxon>
        <taxon>Bacillus</taxon>
        <taxon>Bacillus cereus group</taxon>
    </lineage>
</organism>
<dbReference type="Pfam" id="PF13276">
    <property type="entry name" value="HTH_21"/>
    <property type="match status" value="1"/>
</dbReference>
<evidence type="ECO:0000256" key="1">
    <source>
        <dbReference type="SAM" id="Phobius"/>
    </source>
</evidence>
<name>J7WF52_BACCE</name>
<feature type="domain" description="HTH-like" evidence="2">
    <location>
        <begin position="6"/>
        <end position="61"/>
    </location>
</feature>
<gene>
    <name evidence="3" type="ORF">IC3_00627</name>
</gene>
<dbReference type="InterPro" id="IPR025948">
    <property type="entry name" value="HTH-like_dom"/>
</dbReference>
<dbReference type="Proteomes" id="UP000006969">
    <property type="component" value="Unassembled WGS sequence"/>
</dbReference>
<keyword evidence="1" id="KW-1133">Transmembrane helix</keyword>
<sequence length="127" mass="15409">MRLASEKRLKKVIQSIHVKHKEYGYPRMKIALQEEGYFINHKKVYRLMSELNIQSIIRKKRRFFKGNYSNVFPNVLNREFKEMKHLLQILRTYDSKRDFGIFLLSKIFIITKLFLGKYPSAMIMNLY</sequence>